<dbReference type="AlphaFoldDB" id="A0A9W5B360"/>
<organism evidence="2 3">
    <name type="scientific">Agrobacterium genomosp. 2 str. CFBP 5494</name>
    <dbReference type="NCBI Taxonomy" id="1183436"/>
    <lineage>
        <taxon>Bacteria</taxon>
        <taxon>Pseudomonadati</taxon>
        <taxon>Pseudomonadota</taxon>
        <taxon>Alphaproteobacteria</taxon>
        <taxon>Hyphomicrobiales</taxon>
        <taxon>Rhizobiaceae</taxon>
        <taxon>Rhizobium/Agrobacterium group</taxon>
        <taxon>Agrobacterium</taxon>
        <taxon>Agrobacterium tumefaciens complex</taxon>
    </lineage>
</organism>
<reference evidence="2 3" key="1">
    <citation type="submission" date="2016-01" db="EMBL/GenBank/DDBJ databases">
        <authorList>
            <person name="Regsiter A."/>
            <person name="william w."/>
        </authorList>
    </citation>
    <scope>NUCLEOTIDE SEQUENCE [LARGE SCALE GENOMIC DNA]</scope>
    <source>
        <strain evidence="2 3">CFBP 5494</strain>
    </source>
</reference>
<dbReference type="Proteomes" id="UP000191933">
    <property type="component" value="Unassembled WGS sequence"/>
</dbReference>
<evidence type="ECO:0000313" key="2">
    <source>
        <dbReference type="EMBL" id="CUW94615.1"/>
    </source>
</evidence>
<keyword evidence="3" id="KW-1185">Reference proteome</keyword>
<evidence type="ECO:0000256" key="1">
    <source>
        <dbReference type="SAM" id="MobiDB-lite"/>
    </source>
</evidence>
<proteinExistence type="predicted"/>
<sequence>MLTTTANPERFCHYRQQRSKSTNPRNDLSISIKQEQANFLRNISPPSGTEHTPHFWP</sequence>
<comment type="caution">
    <text evidence="2">The sequence shown here is derived from an EMBL/GenBank/DDBJ whole genome shotgun (WGS) entry which is preliminary data.</text>
</comment>
<evidence type="ECO:0000313" key="3">
    <source>
        <dbReference type="Proteomes" id="UP000191933"/>
    </source>
</evidence>
<dbReference type="EMBL" id="FBVY01000022">
    <property type="protein sequence ID" value="CUW94615.1"/>
    <property type="molecule type" value="Genomic_DNA"/>
</dbReference>
<protein>
    <submittedName>
        <fullName evidence="2">Uncharacterized protein</fullName>
    </submittedName>
</protein>
<name>A0A9W5B360_9HYPH</name>
<gene>
    <name evidence="2" type="ORF">AGR2A_Lc100079</name>
</gene>
<feature type="region of interest" description="Disordered" evidence="1">
    <location>
        <begin position="1"/>
        <end position="27"/>
    </location>
</feature>
<accession>A0A9W5B360</accession>